<sequence>MQPFHESLKTLFNVAATASNADAGYGRINCRRRRENRNPVREEISRIIARPSIVKNSTAAVPER</sequence>
<proteinExistence type="predicted"/>
<reference evidence="1" key="1">
    <citation type="submission" date="2022-04" db="EMBL/GenBank/DDBJ databases">
        <title>Desulfatitalea alkaliphila sp. nov., a novel anaerobic sulfate-reducing bacterium isolated from terrestrial mud volcano, Taman Peninsula, Russia.</title>
        <authorList>
            <person name="Khomyakova M.A."/>
            <person name="Merkel A.Y."/>
            <person name="Slobodkin A.I."/>
        </authorList>
    </citation>
    <scope>NUCLEOTIDE SEQUENCE</scope>
    <source>
        <strain evidence="1">M08but</strain>
    </source>
</reference>
<name>A0AA41R079_9BACT</name>
<dbReference type="Proteomes" id="UP001165427">
    <property type="component" value="Unassembled WGS sequence"/>
</dbReference>
<accession>A0AA41R079</accession>
<dbReference type="RefSeq" id="WP_246903250.1">
    <property type="nucleotide sequence ID" value="NZ_JALJRB010000003.1"/>
</dbReference>
<keyword evidence="2" id="KW-1185">Reference proteome</keyword>
<dbReference type="AlphaFoldDB" id="A0AA41R079"/>
<comment type="caution">
    <text evidence="1">The sequence shown here is derived from an EMBL/GenBank/DDBJ whole genome shotgun (WGS) entry which is preliminary data.</text>
</comment>
<dbReference type="EMBL" id="JALJRB010000003">
    <property type="protein sequence ID" value="MCJ8499759.1"/>
    <property type="molecule type" value="Genomic_DNA"/>
</dbReference>
<gene>
    <name evidence="1" type="ORF">MRX98_04170</name>
</gene>
<evidence type="ECO:0000313" key="1">
    <source>
        <dbReference type="EMBL" id="MCJ8499759.1"/>
    </source>
</evidence>
<organism evidence="1 2">
    <name type="scientific">Desulfatitalea alkaliphila</name>
    <dbReference type="NCBI Taxonomy" id="2929485"/>
    <lineage>
        <taxon>Bacteria</taxon>
        <taxon>Pseudomonadati</taxon>
        <taxon>Thermodesulfobacteriota</taxon>
        <taxon>Desulfobacteria</taxon>
        <taxon>Desulfobacterales</taxon>
        <taxon>Desulfosarcinaceae</taxon>
        <taxon>Desulfatitalea</taxon>
    </lineage>
</organism>
<evidence type="ECO:0000313" key="2">
    <source>
        <dbReference type="Proteomes" id="UP001165427"/>
    </source>
</evidence>
<protein>
    <submittedName>
        <fullName evidence="1">Uncharacterized protein</fullName>
    </submittedName>
</protein>